<evidence type="ECO:0000313" key="3">
    <source>
        <dbReference type="EMBL" id="GET36580.1"/>
    </source>
</evidence>
<dbReference type="Proteomes" id="UP001050975">
    <property type="component" value="Unassembled WGS sequence"/>
</dbReference>
<protein>
    <submittedName>
        <fullName evidence="3">OmpA/MotB domain-containing protein</fullName>
    </submittedName>
</protein>
<evidence type="ECO:0000313" key="4">
    <source>
        <dbReference type="Proteomes" id="UP001050975"/>
    </source>
</evidence>
<feature type="region of interest" description="Disordered" evidence="1">
    <location>
        <begin position="1"/>
        <end position="49"/>
    </location>
</feature>
<feature type="domain" description="eCIS core" evidence="2">
    <location>
        <begin position="196"/>
        <end position="269"/>
    </location>
</feature>
<keyword evidence="4" id="KW-1185">Reference proteome</keyword>
<dbReference type="InterPro" id="IPR025295">
    <property type="entry name" value="eCIS_core_dom"/>
</dbReference>
<dbReference type="AlphaFoldDB" id="A0AAV3X928"/>
<proteinExistence type="predicted"/>
<sequence>MSRQWAQKKSGSNSSMPVQKSSSKQRPSSDPIYDAPAPKQTPSVQGKRAFDWSRVTVEAPSRAGVQAKLSFGATGDKYEPVADAIATKVMTMPAPENQEPEGLQTAPEEKKEDQVQAEQEADAIAPLVQRDVTPEEEQQEVQAKSLETASIQRDVAPGEEQEDQLPVQAKVSAAESSQTSDNLENQLNASKGGGSPLADEVRAFAEPRFGADFSHVRVHTDAASVQMNKELGAQAFAHGSDIYYGAGKSPGKDELTAHELTHVVQQTGAAIKRYQSTAISTDQNSGKLRRFGAGKHGHGGIEAEAASGQPELAAGDPKKQGVAEIYSGNFMRDMNQLNVPKVIEALEGLPKDVTSPKGAKIGAKGSHDITTAVIQALAILEFGPQVADTLVTGGEINPKSGKKTADNIGAYRPEEHIDNPMGTGAADIVVANTNPNAKDKEGTKIEIGAPRVALPVVGPTDCPVDKDRDQQLQGSAIKGLQVENPDLYKVSGSGLTNHIYNSVEATKKRWLKAAALGATPQGRSEFGAGSHAVEDYFSHSNFVEVALNSYITNALQHKGKQDENRTATQFAEKVIAQNNKQGGTDGKTAQGYYVDTLYDEKKADPKNKGKQRQAVTTGTFGGDDTMVSIAHILMPQLPKLQGALLSCVDMMFGIAREGGEGGWSAIKAALSSEPAGAAGAKILEGFSNAGMVAPVPDIELEWKSIPISPGLIGKPWTVELPTGLKHLTSSVPITDAVSTYAGIYKKANQMIALVQKYAAYAKKLLLPIDWLIEAINAEVKKIEQEIKKAIKAQVVAGLVSIIDSLSGRSQAEKEKAKKEGKPLDPKDPNAEFNKDLGDALHYFHEKVEEIEEKTSIESRLKNGDLSKMPKAQVESLVGSVEEVKEEVINANGKPGVRKYYKSLKPLPPSHSEISKDHEPHSEHDKKGGDGDLNRHHDEGEEPGHEKGSPFFGLARSLAVEAVKHSEAQLQVVWANHPGEGDKSLFGDGQMYQYKNKSAPDQSKKIHDQLLSEADKRAKEEKERSAKEGTYLTQRDAQGQEAETMKRPGVGQLMNIVDLFISHPDDTQWWKPIFDAYIATDAESVYESILRRNKTRSSRNLK</sequence>
<dbReference type="Pfam" id="PF13699">
    <property type="entry name" value="eCIS_core"/>
    <property type="match status" value="1"/>
</dbReference>
<feature type="region of interest" description="Disordered" evidence="1">
    <location>
        <begin position="810"/>
        <end position="831"/>
    </location>
</feature>
<feature type="compositionally biased region" description="Polar residues" evidence="1">
    <location>
        <begin position="1"/>
        <end position="28"/>
    </location>
</feature>
<accession>A0AAV3X928</accession>
<gene>
    <name evidence="3" type="ORF">MiSe_13310</name>
</gene>
<feature type="region of interest" description="Disordered" evidence="1">
    <location>
        <begin position="1013"/>
        <end position="1042"/>
    </location>
</feature>
<feature type="compositionally biased region" description="Polar residues" evidence="1">
    <location>
        <begin position="174"/>
        <end position="189"/>
    </location>
</feature>
<feature type="region of interest" description="Disordered" evidence="1">
    <location>
        <begin position="897"/>
        <end position="950"/>
    </location>
</feature>
<evidence type="ECO:0000256" key="1">
    <source>
        <dbReference type="SAM" id="MobiDB-lite"/>
    </source>
</evidence>
<feature type="region of interest" description="Disordered" evidence="1">
    <location>
        <begin position="279"/>
        <end position="299"/>
    </location>
</feature>
<comment type="caution">
    <text evidence="3">The sequence shown here is derived from an EMBL/GenBank/DDBJ whole genome shotgun (WGS) entry which is preliminary data.</text>
</comment>
<feature type="compositionally biased region" description="Polar residues" evidence="1">
    <location>
        <begin position="140"/>
        <end position="151"/>
    </location>
</feature>
<feature type="compositionally biased region" description="Basic and acidic residues" evidence="1">
    <location>
        <begin position="912"/>
        <end position="947"/>
    </location>
</feature>
<name>A0AAV3X928_9CYAN</name>
<dbReference type="EMBL" id="BLAY01000014">
    <property type="protein sequence ID" value="GET36580.1"/>
    <property type="molecule type" value="Genomic_DNA"/>
</dbReference>
<reference evidence="3" key="1">
    <citation type="submission" date="2019-10" db="EMBL/GenBank/DDBJ databases">
        <title>Draft genome sequece of Microseira wollei NIES-4236.</title>
        <authorList>
            <person name="Yamaguchi H."/>
            <person name="Suzuki S."/>
            <person name="Kawachi M."/>
        </authorList>
    </citation>
    <scope>NUCLEOTIDE SEQUENCE</scope>
    <source>
        <strain evidence="3">NIES-4236</strain>
    </source>
</reference>
<evidence type="ECO:0000259" key="2">
    <source>
        <dbReference type="Pfam" id="PF13699"/>
    </source>
</evidence>
<feature type="compositionally biased region" description="Basic residues" evidence="1">
    <location>
        <begin position="287"/>
        <end position="298"/>
    </location>
</feature>
<feature type="region of interest" description="Disordered" evidence="1">
    <location>
        <begin position="94"/>
        <end position="195"/>
    </location>
</feature>
<feature type="compositionally biased region" description="Basic and acidic residues" evidence="1">
    <location>
        <begin position="1013"/>
        <end position="1026"/>
    </location>
</feature>
<organism evidence="3 4">
    <name type="scientific">Microseira wollei NIES-4236</name>
    <dbReference type="NCBI Taxonomy" id="2530354"/>
    <lineage>
        <taxon>Bacteria</taxon>
        <taxon>Bacillati</taxon>
        <taxon>Cyanobacteriota</taxon>
        <taxon>Cyanophyceae</taxon>
        <taxon>Oscillatoriophycideae</taxon>
        <taxon>Aerosakkonematales</taxon>
        <taxon>Aerosakkonemataceae</taxon>
        <taxon>Microseira</taxon>
    </lineage>
</organism>
<dbReference type="RefSeq" id="WP_226576413.1">
    <property type="nucleotide sequence ID" value="NZ_BLAY01000014.1"/>
</dbReference>